<proteinExistence type="inferred from homology"/>
<dbReference type="InterPro" id="IPR004123">
    <property type="entry name" value="Dim1"/>
</dbReference>
<evidence type="ECO:0000256" key="1">
    <source>
        <dbReference type="ARBA" id="ARBA00004123"/>
    </source>
</evidence>
<keyword evidence="3" id="KW-0507">mRNA processing</keyword>
<evidence type="ECO:0000313" key="6">
    <source>
        <dbReference type="EMBL" id="KAG5608727.1"/>
    </source>
</evidence>
<reference evidence="6 7" key="1">
    <citation type="submission" date="2020-09" db="EMBL/GenBank/DDBJ databases">
        <title>De no assembly of potato wild relative species, Solanum commersonii.</title>
        <authorList>
            <person name="Cho K."/>
        </authorList>
    </citation>
    <scope>NUCLEOTIDE SEQUENCE [LARGE SCALE GENOMIC DNA]</scope>
    <source>
        <strain evidence="6">LZ3.2</strain>
        <tissue evidence="6">Leaf</tissue>
    </source>
</reference>
<comment type="subcellular location">
    <subcellularLocation>
        <location evidence="1">Nucleus</location>
    </subcellularLocation>
</comment>
<name>A0A9J5Z9Z2_SOLCO</name>
<dbReference type="SUPFAM" id="SSF52833">
    <property type="entry name" value="Thioredoxin-like"/>
    <property type="match status" value="2"/>
</dbReference>
<dbReference type="PANTHER" id="PTHR12052:SF5">
    <property type="entry name" value="THIOREDOXIN-LIKE PROTEIN 4A"/>
    <property type="match status" value="1"/>
</dbReference>
<keyword evidence="4" id="KW-0508">mRNA splicing</keyword>
<evidence type="ECO:0000256" key="5">
    <source>
        <dbReference type="ARBA" id="ARBA00023242"/>
    </source>
</evidence>
<dbReference type="CDD" id="cd02954">
    <property type="entry name" value="DIM1"/>
    <property type="match status" value="1"/>
</dbReference>
<dbReference type="GO" id="GO:0000398">
    <property type="term" value="P:mRNA splicing, via spliceosome"/>
    <property type="evidence" value="ECO:0007669"/>
    <property type="project" value="InterPro"/>
</dbReference>
<dbReference type="SMART" id="SM01410">
    <property type="entry name" value="DIM1"/>
    <property type="match status" value="1"/>
</dbReference>
<evidence type="ECO:0000313" key="7">
    <source>
        <dbReference type="Proteomes" id="UP000824120"/>
    </source>
</evidence>
<protein>
    <recommendedName>
        <fullName evidence="8">Thioredoxin-like protein YLS8</fullName>
    </recommendedName>
</protein>
<keyword evidence="7" id="KW-1185">Reference proteome</keyword>
<accession>A0A9J5Z9Z2</accession>
<gene>
    <name evidence="6" type="ORF">H5410_020008</name>
</gene>
<comment type="caution">
    <text evidence="6">The sequence shown here is derived from an EMBL/GenBank/DDBJ whole genome shotgun (WGS) entry which is preliminary data.</text>
</comment>
<dbReference type="GO" id="GO:0046540">
    <property type="term" value="C:U4/U6 x U5 tri-snRNP complex"/>
    <property type="evidence" value="ECO:0007669"/>
    <property type="project" value="InterPro"/>
</dbReference>
<evidence type="ECO:0000256" key="3">
    <source>
        <dbReference type="ARBA" id="ARBA00022664"/>
    </source>
</evidence>
<organism evidence="6 7">
    <name type="scientific">Solanum commersonii</name>
    <name type="common">Commerson's wild potato</name>
    <name type="synonym">Commerson's nightshade</name>
    <dbReference type="NCBI Taxonomy" id="4109"/>
    <lineage>
        <taxon>Eukaryota</taxon>
        <taxon>Viridiplantae</taxon>
        <taxon>Streptophyta</taxon>
        <taxon>Embryophyta</taxon>
        <taxon>Tracheophyta</taxon>
        <taxon>Spermatophyta</taxon>
        <taxon>Magnoliopsida</taxon>
        <taxon>eudicotyledons</taxon>
        <taxon>Gunneridae</taxon>
        <taxon>Pentapetalae</taxon>
        <taxon>asterids</taxon>
        <taxon>lamiids</taxon>
        <taxon>Solanales</taxon>
        <taxon>Solanaceae</taxon>
        <taxon>Solanoideae</taxon>
        <taxon>Solaneae</taxon>
        <taxon>Solanum</taxon>
    </lineage>
</organism>
<dbReference type="PANTHER" id="PTHR12052">
    <property type="entry name" value="THIOREDOXIN-LIKE PROTEN 4A, 4B"/>
    <property type="match status" value="1"/>
</dbReference>
<evidence type="ECO:0000256" key="4">
    <source>
        <dbReference type="ARBA" id="ARBA00023187"/>
    </source>
</evidence>
<evidence type="ECO:0008006" key="8">
    <source>
        <dbReference type="Google" id="ProtNLM"/>
    </source>
</evidence>
<evidence type="ECO:0000256" key="2">
    <source>
        <dbReference type="ARBA" id="ARBA00008241"/>
    </source>
</evidence>
<dbReference type="InterPro" id="IPR036249">
    <property type="entry name" value="Thioredoxin-like_sf"/>
</dbReference>
<sequence length="602" mass="69810">MSYLLPHLHSGWAVDQAILAEEERLVIIRFGHDWDDTCMQVIHCSDFVGSYHHDVNSSKATITASTKWEQVKSFLVIRAISRMSRGRATGPDEIPVEFWKSMDKAGIEWLTGLFNVIFKTAKMPDEWRWSTMVPLYKNKGDIQNCNNYRGIKLLSHTMKIWERVVEMRKNIEEGRDLHMVFIDLEKAYDKVWECPAEAIKDICDGAKTRVRKLEETSNISIDAVHSGDGPWCMLFADDIVLIDESGMRVNSCGWSDRLDEADVEVRLAAQVIPKKERVATSTTMSHISVKRLDEMEACLEYCVIRKFHRNLKTGLVVWAECWRLRTHVHKMHVAEMRMLRWMCGHTRGDKIRNEVIREGGSGLSWWTRPREARRDAPDEEVEVMVVEGWGGRGRPKKYWEEDMTLDRKEWRSRIKVEGSRKLDLSTSEVAARPHLVGFHWVVVVVVVDENDELVLWKLIYRVLFGELGDKIMNWDDQNLVVARSNNNNIPNVIPQVGSKEMDEVLSSVAETIKNFAVIYLVDITEVPDFNTMYELYDPSTIMFFFRNKHIMIDLGTGNNNKINWALKDKQEFVDIVETLYRGARKGQGLVIAPKDYSTKYRY</sequence>
<dbReference type="GO" id="GO:0005681">
    <property type="term" value="C:spliceosomal complex"/>
    <property type="evidence" value="ECO:0007669"/>
    <property type="project" value="TreeGrafter"/>
</dbReference>
<dbReference type="AlphaFoldDB" id="A0A9J5Z9Z2"/>
<dbReference type="GO" id="GO:0005682">
    <property type="term" value="C:U5 snRNP"/>
    <property type="evidence" value="ECO:0007669"/>
    <property type="project" value="TreeGrafter"/>
</dbReference>
<dbReference type="Pfam" id="PF02966">
    <property type="entry name" value="DIM1"/>
    <property type="match status" value="2"/>
</dbReference>
<keyword evidence="5" id="KW-0539">Nucleus</keyword>
<dbReference type="OrthoDB" id="1306011at2759"/>
<dbReference type="Proteomes" id="UP000824120">
    <property type="component" value="Chromosome 4"/>
</dbReference>
<dbReference type="EMBL" id="JACXVP010000004">
    <property type="protein sequence ID" value="KAG5608727.1"/>
    <property type="molecule type" value="Genomic_DNA"/>
</dbReference>
<dbReference type="Gene3D" id="3.40.30.10">
    <property type="entry name" value="Glutaredoxin"/>
    <property type="match status" value="2"/>
</dbReference>
<comment type="similarity">
    <text evidence="2">Belongs to the DIM1 family.</text>
</comment>